<reference evidence="1" key="1">
    <citation type="submission" date="2015-11" db="EMBL/GenBank/DDBJ databases">
        <title>De novo transcriptome assembly of four potential Pierce s Disease insect vectors from Arizona vineyards.</title>
        <authorList>
            <person name="Tassone E.E."/>
        </authorList>
    </citation>
    <scope>NUCLEOTIDE SEQUENCE</scope>
</reference>
<dbReference type="AlphaFoldDB" id="A0A1B6LB59"/>
<sequence length="168" mass="17092">MVVVVVGREVVVVATVEDEVADDSEAAEMGGGKVTGLAPTQTAEIATSAGDRSVKSVRQQSLLVKEVVAVVVALGTIEGAEAVVAEVVAATMMTAAVLAAEVVVDGAADGGASMMTTETAMGTTGLNKTMMTMTEDLSGGEEEEDVGEGVDVVLRMETMKRNHGLSFT</sequence>
<organism evidence="1">
    <name type="scientific">Graphocephala atropunctata</name>
    <dbReference type="NCBI Taxonomy" id="36148"/>
    <lineage>
        <taxon>Eukaryota</taxon>
        <taxon>Metazoa</taxon>
        <taxon>Ecdysozoa</taxon>
        <taxon>Arthropoda</taxon>
        <taxon>Hexapoda</taxon>
        <taxon>Insecta</taxon>
        <taxon>Pterygota</taxon>
        <taxon>Neoptera</taxon>
        <taxon>Paraneoptera</taxon>
        <taxon>Hemiptera</taxon>
        <taxon>Auchenorrhyncha</taxon>
        <taxon>Membracoidea</taxon>
        <taxon>Cicadellidae</taxon>
        <taxon>Cicadellinae</taxon>
        <taxon>Cicadellini</taxon>
        <taxon>Graphocephala</taxon>
    </lineage>
</organism>
<evidence type="ECO:0000313" key="1">
    <source>
        <dbReference type="EMBL" id="JAT20939.1"/>
    </source>
</evidence>
<proteinExistence type="predicted"/>
<name>A0A1B6LB59_9HEMI</name>
<dbReference type="EMBL" id="GEBQ01019038">
    <property type="protein sequence ID" value="JAT20939.1"/>
    <property type="molecule type" value="Transcribed_RNA"/>
</dbReference>
<feature type="non-terminal residue" evidence="1">
    <location>
        <position position="168"/>
    </location>
</feature>
<accession>A0A1B6LB59</accession>
<gene>
    <name evidence="1" type="ORF">g.29212</name>
</gene>
<protein>
    <submittedName>
        <fullName evidence="1">Uncharacterized protein</fullName>
    </submittedName>
</protein>